<feature type="transmembrane region" description="Helical" evidence="6">
    <location>
        <begin position="93"/>
        <end position="111"/>
    </location>
</feature>
<evidence type="ECO:0000256" key="3">
    <source>
        <dbReference type="ARBA" id="ARBA00022692"/>
    </source>
</evidence>
<reference evidence="7 8" key="2">
    <citation type="submission" date="2024-02" db="EMBL/GenBank/DDBJ databases">
        <title>The Genome Sequence of Enterococcus sp. DIV0159.</title>
        <authorList>
            <person name="Earl A."/>
            <person name="Manson A."/>
            <person name="Gilmore M."/>
            <person name="Sanders J."/>
            <person name="Shea T."/>
            <person name="Howe W."/>
            <person name="Livny J."/>
            <person name="Cuomo C."/>
            <person name="Neafsey D."/>
            <person name="Birren B."/>
        </authorList>
    </citation>
    <scope>NUCLEOTIDE SEQUENCE [LARGE SCALE GENOMIC DNA]</scope>
    <source>
        <strain evidence="7 8">665A</strain>
    </source>
</reference>
<evidence type="ECO:0000256" key="2">
    <source>
        <dbReference type="ARBA" id="ARBA00022475"/>
    </source>
</evidence>
<evidence type="ECO:0000256" key="1">
    <source>
        <dbReference type="ARBA" id="ARBA00004651"/>
    </source>
</evidence>
<feature type="transmembrane region" description="Helical" evidence="6">
    <location>
        <begin position="363"/>
        <end position="389"/>
    </location>
</feature>
<dbReference type="Proteomes" id="UP000664357">
    <property type="component" value="Unassembled WGS sequence"/>
</dbReference>
<feature type="transmembrane region" description="Helical" evidence="6">
    <location>
        <begin position="185"/>
        <end position="205"/>
    </location>
</feature>
<feature type="transmembrane region" description="Helical" evidence="6">
    <location>
        <begin position="217"/>
        <end position="236"/>
    </location>
</feature>
<evidence type="ECO:0000256" key="5">
    <source>
        <dbReference type="ARBA" id="ARBA00023136"/>
    </source>
</evidence>
<dbReference type="InterPro" id="IPR050833">
    <property type="entry name" value="Poly_Biosynth_Transport"/>
</dbReference>
<dbReference type="EMBL" id="JAFREL020000001">
    <property type="protein sequence ID" value="MEO1768382.1"/>
    <property type="molecule type" value="Genomic_DNA"/>
</dbReference>
<organism evidence="7 8">
    <name type="scientific">Candidatus Enterococcus ferrettii</name>
    <dbReference type="NCBI Taxonomy" id="2815324"/>
    <lineage>
        <taxon>Bacteria</taxon>
        <taxon>Bacillati</taxon>
        <taxon>Bacillota</taxon>
        <taxon>Bacilli</taxon>
        <taxon>Lactobacillales</taxon>
        <taxon>Enterococcaceae</taxon>
        <taxon>Enterococcus</taxon>
    </lineage>
</organism>
<gene>
    <name evidence="7" type="ORF">JZO67_000293</name>
</gene>
<keyword evidence="2" id="KW-1003">Cell membrane</keyword>
<comment type="subcellular location">
    <subcellularLocation>
        <location evidence="1">Cell membrane</location>
        <topology evidence="1">Multi-pass membrane protein</topology>
    </subcellularLocation>
</comment>
<dbReference type="PANTHER" id="PTHR30250">
    <property type="entry name" value="PST FAMILY PREDICTED COLANIC ACID TRANSPORTER"/>
    <property type="match status" value="1"/>
</dbReference>
<keyword evidence="4 6" id="KW-1133">Transmembrane helix</keyword>
<evidence type="ECO:0008006" key="9">
    <source>
        <dbReference type="Google" id="ProtNLM"/>
    </source>
</evidence>
<dbReference type="RefSeq" id="WP_207704124.1">
    <property type="nucleotide sequence ID" value="NZ_JAFREL020000001.1"/>
</dbReference>
<proteinExistence type="predicted"/>
<dbReference type="InterPro" id="IPR002797">
    <property type="entry name" value="Polysacc_synth"/>
</dbReference>
<feature type="transmembrane region" description="Helical" evidence="6">
    <location>
        <begin position="327"/>
        <end position="351"/>
    </location>
</feature>
<feature type="transmembrane region" description="Helical" evidence="6">
    <location>
        <begin position="154"/>
        <end position="173"/>
    </location>
</feature>
<keyword evidence="3 6" id="KW-0812">Transmembrane</keyword>
<evidence type="ECO:0000256" key="6">
    <source>
        <dbReference type="SAM" id="Phobius"/>
    </source>
</evidence>
<feature type="transmembrane region" description="Helical" evidence="6">
    <location>
        <begin position="295"/>
        <end position="315"/>
    </location>
</feature>
<keyword evidence="5 6" id="KW-0472">Membrane</keyword>
<feature type="transmembrane region" description="Helical" evidence="6">
    <location>
        <begin position="256"/>
        <end position="274"/>
    </location>
</feature>
<feature type="transmembrane region" description="Helical" evidence="6">
    <location>
        <begin position="395"/>
        <end position="413"/>
    </location>
</feature>
<feature type="transmembrane region" description="Helical" evidence="6">
    <location>
        <begin position="425"/>
        <end position="443"/>
    </location>
</feature>
<reference evidence="7 8" key="1">
    <citation type="submission" date="2021-03" db="EMBL/GenBank/DDBJ databases">
        <authorList>
            <person name="Gilmore M.S."/>
            <person name="Schwartzman J."/>
            <person name="Van Tyne D."/>
            <person name="Martin M."/>
            <person name="Earl A.M."/>
            <person name="Manson A.L."/>
            <person name="Straub T."/>
            <person name="Salamzade R."/>
            <person name="Saavedra J."/>
            <person name="Lebreton F."/>
            <person name="Prichula J."/>
            <person name="Schaufler K."/>
            <person name="Gaca A."/>
            <person name="Sgardioli B."/>
            <person name="Wagenaar J."/>
            <person name="Strong T."/>
        </authorList>
    </citation>
    <scope>NUCLEOTIDE SEQUENCE [LARGE SCALE GENOMIC DNA]</scope>
    <source>
        <strain evidence="7 8">665A</strain>
    </source>
</reference>
<evidence type="ECO:0000313" key="8">
    <source>
        <dbReference type="Proteomes" id="UP000664357"/>
    </source>
</evidence>
<feature type="transmembrane region" description="Helical" evidence="6">
    <location>
        <begin position="52"/>
        <end position="72"/>
    </location>
</feature>
<evidence type="ECO:0000256" key="4">
    <source>
        <dbReference type="ARBA" id="ARBA00022989"/>
    </source>
</evidence>
<name>A0ABV0ELV9_9ENTE</name>
<sequence length="482" mass="54876">MIDQLKIKWRNVPLTVKVSTAYAVSSIIQRCLSFITMPLFTRMLTTEQYGQYTVYSSWSGILTIFITLNLGYGSFSTAMIKFENRREEYISSIEGICLLLSGIFLLMYLPFRGFWNNVFELPTGLIVVMIFELLTSSAILFWSGKKRFEFKYKSVVAVTLLTSFISPCLAYLFVINSDEKGYARILGYAFTTIIIGGFFFGSNLLKGRKFYSKEFWKFALGFNIPLIAYYLSQVIFNQSDRLMINYYSGTSKAAMYGVASNLALILNFILNAINNSYVPWFYKKMKDGKQKDNRVVSSTLAFTISILLLCIIWFAPEIITIMAGKQYGESIGVVAPVAMSLLLLFYSQLFINVEFYFEEKKALVWASIGAALINVVLNAWLIPIFGFIVAGYTTLISYVVFSLSNYFVMKLILKKRNIVESGFDPKELVLIFIVFSASGFLGVTLYEHFIARICISLIVLAILIVFRSLLLDNLKKLREDKN</sequence>
<protein>
    <recommendedName>
        <fullName evidence="9">Polysaccharide biosynthesis protein</fullName>
    </recommendedName>
</protein>
<dbReference type="PANTHER" id="PTHR30250:SF11">
    <property type="entry name" value="O-ANTIGEN TRANSPORTER-RELATED"/>
    <property type="match status" value="1"/>
</dbReference>
<keyword evidence="8" id="KW-1185">Reference proteome</keyword>
<accession>A0ABV0ELV9</accession>
<feature type="transmembrane region" description="Helical" evidence="6">
    <location>
        <begin position="21"/>
        <end position="40"/>
    </location>
</feature>
<evidence type="ECO:0000313" key="7">
    <source>
        <dbReference type="EMBL" id="MEO1768382.1"/>
    </source>
</evidence>
<dbReference type="Pfam" id="PF01943">
    <property type="entry name" value="Polysacc_synt"/>
    <property type="match status" value="1"/>
</dbReference>
<feature type="transmembrane region" description="Helical" evidence="6">
    <location>
        <begin position="123"/>
        <end position="142"/>
    </location>
</feature>
<feature type="transmembrane region" description="Helical" evidence="6">
    <location>
        <begin position="449"/>
        <end position="470"/>
    </location>
</feature>
<comment type="caution">
    <text evidence="7">The sequence shown here is derived from an EMBL/GenBank/DDBJ whole genome shotgun (WGS) entry which is preliminary data.</text>
</comment>